<proteinExistence type="predicted"/>
<name>A0A432JKE3_9GAMM</name>
<sequence length="64" mass="6920">MHPSLWSMTGENSLRQRDDLVVLDVRSNGIDDGVRRRARAAHPANRYAETPTTAGAKSATASLA</sequence>
<evidence type="ECO:0000256" key="1">
    <source>
        <dbReference type="SAM" id="MobiDB-lite"/>
    </source>
</evidence>
<gene>
    <name evidence="2" type="ORF">DSL92_01755</name>
</gene>
<dbReference type="AlphaFoldDB" id="A0A432JKE3"/>
<feature type="compositionally biased region" description="Polar residues" evidence="1">
    <location>
        <begin position="50"/>
        <end position="64"/>
    </location>
</feature>
<evidence type="ECO:0000313" key="2">
    <source>
        <dbReference type="EMBL" id="RUA23021.1"/>
    </source>
</evidence>
<protein>
    <submittedName>
        <fullName evidence="2">Uncharacterized protein</fullName>
    </submittedName>
</protein>
<feature type="region of interest" description="Disordered" evidence="1">
    <location>
        <begin position="35"/>
        <end position="64"/>
    </location>
</feature>
<dbReference type="EMBL" id="RXHI01000004">
    <property type="protein sequence ID" value="RUA23021.1"/>
    <property type="molecule type" value="Genomic_DNA"/>
</dbReference>
<reference evidence="2" key="1">
    <citation type="submission" date="2018-12" db="EMBL/GenBank/DDBJ databases">
        <authorList>
            <person name="Jadhav K."/>
            <person name="Kushwaha B."/>
            <person name="Jadhav I."/>
        </authorList>
    </citation>
    <scope>NUCLEOTIDE SEQUENCE [LARGE SCALE GENOMIC DNA]</scope>
    <source>
        <strain evidence="2">SBS 10</strain>
    </source>
</reference>
<organism evidence="2">
    <name type="scientific">Billgrantia gudaonensis</name>
    <dbReference type="NCBI Taxonomy" id="376427"/>
    <lineage>
        <taxon>Bacteria</taxon>
        <taxon>Pseudomonadati</taxon>
        <taxon>Pseudomonadota</taxon>
        <taxon>Gammaproteobacteria</taxon>
        <taxon>Oceanospirillales</taxon>
        <taxon>Halomonadaceae</taxon>
        <taxon>Billgrantia</taxon>
    </lineage>
</organism>
<comment type="caution">
    <text evidence="2">The sequence shown here is derived from an EMBL/GenBank/DDBJ whole genome shotgun (WGS) entry which is preliminary data.</text>
</comment>
<accession>A0A432JKE3</accession>